<reference evidence="1 2" key="1">
    <citation type="journal article" date="2016" name="Nat. Commun.">
        <title>Thousands of microbial genomes shed light on interconnected biogeochemical processes in an aquifer system.</title>
        <authorList>
            <person name="Anantharaman K."/>
            <person name="Brown C.T."/>
            <person name="Hug L.A."/>
            <person name="Sharon I."/>
            <person name="Castelle C.J."/>
            <person name="Probst A.J."/>
            <person name="Thomas B.C."/>
            <person name="Singh A."/>
            <person name="Wilkins M.J."/>
            <person name="Karaoz U."/>
            <person name="Brodie E.L."/>
            <person name="Williams K.H."/>
            <person name="Hubbard S.S."/>
            <person name="Banfield J.F."/>
        </authorList>
    </citation>
    <scope>NUCLEOTIDE SEQUENCE [LARGE SCALE GENOMIC DNA]</scope>
</reference>
<accession>A0A1F4ZC24</accession>
<protein>
    <recommendedName>
        <fullName evidence="3">CYTH domain-containing protein</fullName>
    </recommendedName>
</protein>
<comment type="caution">
    <text evidence="1">The sequence shown here is derived from an EMBL/GenBank/DDBJ whole genome shotgun (WGS) entry which is preliminary data.</text>
</comment>
<dbReference type="Proteomes" id="UP000177080">
    <property type="component" value="Unassembled WGS sequence"/>
</dbReference>
<gene>
    <name evidence="1" type="ORF">A2989_04225</name>
</gene>
<name>A0A1F4ZC24_9BACT</name>
<proteinExistence type="predicted"/>
<evidence type="ECO:0008006" key="3">
    <source>
        <dbReference type="Google" id="ProtNLM"/>
    </source>
</evidence>
<evidence type="ECO:0000313" key="2">
    <source>
        <dbReference type="Proteomes" id="UP000177080"/>
    </source>
</evidence>
<sequence length="199" mass="23506">MTEEESWGVLTKKQFEDFLALFTKRFGKPVHSKRLSFSFWDHSRNEVDTRIRVTDGKPEIMQKVGGIGDQKVRVRTERRITLTPNPDDLFNTYKILRVLIPGGDSCYIYQHDNYIFKQPDFEIKLTHQLGKTDKYNFEVEADTTKKELNQLLRDLGLFELVTLTNAEFWDKWNEELNLRDVELTEEKVKDLITGYLAHE</sequence>
<dbReference type="EMBL" id="MEXN01000004">
    <property type="protein sequence ID" value="OGD03880.1"/>
    <property type="molecule type" value="Genomic_DNA"/>
</dbReference>
<dbReference type="AlphaFoldDB" id="A0A1F4ZC24"/>
<organism evidence="1 2">
    <name type="scientific">Candidatus Amesbacteria bacterium RIFCSPLOWO2_01_FULL_48_25</name>
    <dbReference type="NCBI Taxonomy" id="1797259"/>
    <lineage>
        <taxon>Bacteria</taxon>
        <taxon>Candidatus Amesiibacteriota</taxon>
    </lineage>
</organism>
<evidence type="ECO:0000313" key="1">
    <source>
        <dbReference type="EMBL" id="OGD03880.1"/>
    </source>
</evidence>